<dbReference type="InterPro" id="IPR042242">
    <property type="entry name" value="RecO_C"/>
</dbReference>
<dbReference type="InterPro" id="IPR012340">
    <property type="entry name" value="NA-bd_OB-fold"/>
</dbReference>
<evidence type="ECO:0000259" key="7">
    <source>
        <dbReference type="Pfam" id="PF11967"/>
    </source>
</evidence>
<dbReference type="GO" id="GO:0006302">
    <property type="term" value="P:double-strand break repair"/>
    <property type="evidence" value="ECO:0007669"/>
    <property type="project" value="TreeGrafter"/>
</dbReference>
<dbReference type="NCBIfam" id="TIGR00613">
    <property type="entry name" value="reco"/>
    <property type="match status" value="1"/>
</dbReference>
<keyword evidence="3" id="KW-0227">DNA damage</keyword>
<gene>
    <name evidence="8" type="ORF">S01H1_10480</name>
</gene>
<dbReference type="SUPFAM" id="SSF57863">
    <property type="entry name" value="ArfGap/RecO-like zinc finger"/>
    <property type="match status" value="1"/>
</dbReference>
<comment type="similarity">
    <text evidence="1">Belongs to the RecO family.</text>
</comment>
<evidence type="ECO:0000256" key="1">
    <source>
        <dbReference type="ARBA" id="ARBA00007452"/>
    </source>
</evidence>
<dbReference type="SUPFAM" id="SSF50249">
    <property type="entry name" value="Nucleic acid-binding proteins"/>
    <property type="match status" value="1"/>
</dbReference>
<dbReference type="InterPro" id="IPR003717">
    <property type="entry name" value="RecO"/>
</dbReference>
<evidence type="ECO:0000256" key="3">
    <source>
        <dbReference type="ARBA" id="ARBA00022763"/>
    </source>
</evidence>
<dbReference type="InterPro" id="IPR022572">
    <property type="entry name" value="DNA_rep/recomb_RecO_N"/>
</dbReference>
<dbReference type="EMBL" id="BARS01005345">
    <property type="protein sequence ID" value="GAF71981.1"/>
    <property type="molecule type" value="Genomic_DNA"/>
</dbReference>
<evidence type="ECO:0000256" key="2">
    <source>
        <dbReference type="ARBA" id="ARBA00021310"/>
    </source>
</evidence>
<dbReference type="Gene3D" id="2.40.50.140">
    <property type="entry name" value="Nucleic acid-binding proteins"/>
    <property type="match status" value="1"/>
</dbReference>
<dbReference type="PANTHER" id="PTHR33991:SF1">
    <property type="entry name" value="DNA REPAIR PROTEIN RECO"/>
    <property type="match status" value="1"/>
</dbReference>
<feature type="domain" description="DNA replication/recombination mediator RecO N-terminal" evidence="7">
    <location>
        <begin position="1"/>
        <end position="81"/>
    </location>
</feature>
<evidence type="ECO:0000256" key="4">
    <source>
        <dbReference type="ARBA" id="ARBA00023172"/>
    </source>
</evidence>
<name>X0SA06_9ZZZZ</name>
<dbReference type="PANTHER" id="PTHR33991">
    <property type="entry name" value="DNA REPAIR PROTEIN RECO"/>
    <property type="match status" value="1"/>
</dbReference>
<keyword evidence="5" id="KW-0234">DNA repair</keyword>
<dbReference type="Gene3D" id="1.20.1440.120">
    <property type="entry name" value="Recombination protein O, C-terminal domain"/>
    <property type="match status" value="1"/>
</dbReference>
<proteinExistence type="inferred from homology"/>
<dbReference type="GO" id="GO:0043590">
    <property type="term" value="C:bacterial nucleoid"/>
    <property type="evidence" value="ECO:0007669"/>
    <property type="project" value="TreeGrafter"/>
</dbReference>
<dbReference type="GO" id="GO:0006310">
    <property type="term" value="P:DNA recombination"/>
    <property type="evidence" value="ECO:0007669"/>
    <property type="project" value="UniProtKB-KW"/>
</dbReference>
<dbReference type="AlphaFoldDB" id="X0SA06"/>
<protein>
    <recommendedName>
        <fullName evidence="2">DNA repair protein RecO</fullName>
    </recommendedName>
    <alternativeName>
        <fullName evidence="6">Recombination protein O</fullName>
    </alternativeName>
</protein>
<evidence type="ECO:0000256" key="6">
    <source>
        <dbReference type="ARBA" id="ARBA00033409"/>
    </source>
</evidence>
<dbReference type="InterPro" id="IPR037278">
    <property type="entry name" value="ARFGAP/RecO"/>
</dbReference>
<evidence type="ECO:0000313" key="8">
    <source>
        <dbReference type="EMBL" id="GAF71981.1"/>
    </source>
</evidence>
<accession>X0SA06</accession>
<keyword evidence="4" id="KW-0233">DNA recombination</keyword>
<dbReference type="Pfam" id="PF11967">
    <property type="entry name" value="RecO_N"/>
    <property type="match status" value="1"/>
</dbReference>
<organism evidence="8">
    <name type="scientific">marine sediment metagenome</name>
    <dbReference type="NCBI Taxonomy" id="412755"/>
    <lineage>
        <taxon>unclassified sequences</taxon>
        <taxon>metagenomes</taxon>
        <taxon>ecological metagenomes</taxon>
    </lineage>
</organism>
<comment type="caution">
    <text evidence="8">The sequence shown here is derived from an EMBL/GenBank/DDBJ whole genome shotgun (WGS) entry which is preliminary data.</text>
</comment>
<evidence type="ECO:0000256" key="5">
    <source>
        <dbReference type="ARBA" id="ARBA00023204"/>
    </source>
</evidence>
<dbReference type="Pfam" id="PF02565">
    <property type="entry name" value="RecO_C"/>
    <property type="match status" value="1"/>
</dbReference>
<dbReference type="HAMAP" id="MF_00201">
    <property type="entry name" value="RecO"/>
    <property type="match status" value="1"/>
</dbReference>
<sequence length="250" mass="28783">MALQKTQGFILRREDVRETSLALTIYTRDFGKLKLISKGVRSPDQRFISAYELFALDDIVFYERKKKNFFLLSQCELINFFPKVRESLERISYAAYFVELLNSVTQLGDKNFKLYELLLNCLELLSGKASPKRVTRIFEIKLLTLLGLMPRLKSCVNCDRELEKGRARFSLSSGGALCETCFAGDKNARPILAGTINFISHIADLPFNRIRHIKVTERVGKEVERLLKSFINYHLDIRPKSMAFIEKIGV</sequence>
<reference evidence="8" key="1">
    <citation type="journal article" date="2014" name="Front. Microbiol.">
        <title>High frequency of phylogenetically diverse reductive dehalogenase-homologous genes in deep subseafloor sedimentary metagenomes.</title>
        <authorList>
            <person name="Kawai M."/>
            <person name="Futagami T."/>
            <person name="Toyoda A."/>
            <person name="Takaki Y."/>
            <person name="Nishi S."/>
            <person name="Hori S."/>
            <person name="Arai W."/>
            <person name="Tsubouchi T."/>
            <person name="Morono Y."/>
            <person name="Uchiyama I."/>
            <person name="Ito T."/>
            <person name="Fujiyama A."/>
            <person name="Inagaki F."/>
            <person name="Takami H."/>
        </authorList>
    </citation>
    <scope>NUCLEOTIDE SEQUENCE</scope>
    <source>
        <strain evidence="8">Expedition CK06-06</strain>
    </source>
</reference>